<proteinExistence type="predicted"/>
<sequence>MKNKLLLLAFAISFLANAQQYTYGIYFPDGDREDKCNAFTKVFKQKPNYVRFGVRLEDNKLYFEVNNKNWYNALFKEKGDGIAVDIVRRNRYACDKEVKPSQIRGVLLPPVYEINKPGKLKSVSRNRYRVYIGKVPSNLQKEEIEFNLLFLHNKAFCKYYTIYNLEKYPRELLDMGVYLDDITFKNKKITSNKNDIVTKYKKMTFSIPFEKDKWEYKPEDIKPLYDSLKLTDYNIKKIDINAYASVEGSSDRNFILQRQRAKSIAGSLQSFQEPSIITRISTSENWVEFFNDIKKTKHKKLVKLPKKNVKAKLINEYAANLEPILRNHRKAVVVLSLEKKDEYKTLHVDQLVTLFNKAVRADKLEEACQIQNSILDRLRDKFKPEVLKNMKIPKSKKYLRLLTKNCIFKYFVDLKQTLNVEKELLQLEKLEPNDKRLKYNLAVLKFIIWKHKARVIDRDQFKEEIIGLKNYGISKELIDKMIVNYHIIKAEEDVRKNDYKGKDSSVNYVLKSYQNLELSDFDYLSIAQFFTYYSSIYDAINTIENKVNNITVDEDLLFYYLNLTITKEELTNTEEYRTVMLNAINMNKKRFCGLYNSALNKGVTFQLLEDDFLRATYCENCSK</sequence>
<dbReference type="EMBL" id="SLXM01000002">
    <property type="protein sequence ID" value="TCP26868.1"/>
    <property type="molecule type" value="Genomic_DNA"/>
</dbReference>
<comment type="caution">
    <text evidence="2">The sequence shown here is derived from an EMBL/GenBank/DDBJ whole genome shotgun (WGS) entry which is preliminary data.</text>
</comment>
<evidence type="ECO:0000256" key="1">
    <source>
        <dbReference type="SAM" id="SignalP"/>
    </source>
</evidence>
<evidence type="ECO:0000313" key="2">
    <source>
        <dbReference type="EMBL" id="TCP26868.1"/>
    </source>
</evidence>
<dbReference type="AlphaFoldDB" id="A0A4R2NYQ4"/>
<feature type="chain" id="PRO_5020232373" description="OmpA family protein" evidence="1">
    <location>
        <begin position="19"/>
        <end position="623"/>
    </location>
</feature>
<dbReference type="Proteomes" id="UP000294564">
    <property type="component" value="Unassembled WGS sequence"/>
</dbReference>
<feature type="signal peptide" evidence="1">
    <location>
        <begin position="1"/>
        <end position="18"/>
    </location>
</feature>
<organism evidence="2 3">
    <name type="scientific">Tenacibaculum skagerrakense</name>
    <dbReference type="NCBI Taxonomy" id="186571"/>
    <lineage>
        <taxon>Bacteria</taxon>
        <taxon>Pseudomonadati</taxon>
        <taxon>Bacteroidota</taxon>
        <taxon>Flavobacteriia</taxon>
        <taxon>Flavobacteriales</taxon>
        <taxon>Flavobacteriaceae</taxon>
        <taxon>Tenacibaculum</taxon>
    </lineage>
</organism>
<gene>
    <name evidence="2" type="ORF">EV195_102210</name>
</gene>
<protein>
    <recommendedName>
        <fullName evidence="4">OmpA family protein</fullName>
    </recommendedName>
</protein>
<name>A0A4R2NYQ4_9FLAO</name>
<accession>A0A4R2NYQ4</accession>
<dbReference type="RefSeq" id="WP_132793686.1">
    <property type="nucleotide sequence ID" value="NZ_SLXM01000002.1"/>
</dbReference>
<dbReference type="OrthoDB" id="632640at2"/>
<evidence type="ECO:0000313" key="3">
    <source>
        <dbReference type="Proteomes" id="UP000294564"/>
    </source>
</evidence>
<reference evidence="2 3" key="1">
    <citation type="submission" date="2019-03" db="EMBL/GenBank/DDBJ databases">
        <title>Genomic Encyclopedia of Type Strains, Phase IV (KMG-IV): sequencing the most valuable type-strain genomes for metagenomic binning, comparative biology and taxonomic classification.</title>
        <authorList>
            <person name="Goeker M."/>
        </authorList>
    </citation>
    <scope>NUCLEOTIDE SEQUENCE [LARGE SCALE GENOMIC DNA]</scope>
    <source>
        <strain evidence="2 3">DSM 14836</strain>
    </source>
</reference>
<evidence type="ECO:0008006" key="4">
    <source>
        <dbReference type="Google" id="ProtNLM"/>
    </source>
</evidence>
<keyword evidence="3" id="KW-1185">Reference proteome</keyword>
<keyword evidence="1" id="KW-0732">Signal</keyword>